<organism evidence="3 4">
    <name type="scientific">Batillaria attramentaria</name>
    <dbReference type="NCBI Taxonomy" id="370345"/>
    <lineage>
        <taxon>Eukaryota</taxon>
        <taxon>Metazoa</taxon>
        <taxon>Spiralia</taxon>
        <taxon>Lophotrochozoa</taxon>
        <taxon>Mollusca</taxon>
        <taxon>Gastropoda</taxon>
        <taxon>Caenogastropoda</taxon>
        <taxon>Sorbeoconcha</taxon>
        <taxon>Cerithioidea</taxon>
        <taxon>Batillariidae</taxon>
        <taxon>Batillaria</taxon>
    </lineage>
</organism>
<reference evidence="3 4" key="1">
    <citation type="journal article" date="2023" name="Sci. Data">
        <title>Genome assembly of the Korean intertidal mud-creeper Batillaria attramentaria.</title>
        <authorList>
            <person name="Patra A.K."/>
            <person name="Ho P.T."/>
            <person name="Jun S."/>
            <person name="Lee S.J."/>
            <person name="Kim Y."/>
            <person name="Won Y.J."/>
        </authorList>
    </citation>
    <scope>NUCLEOTIDE SEQUENCE [LARGE SCALE GENOMIC DNA]</scope>
    <source>
        <strain evidence="3">Wonlab-2016</strain>
    </source>
</reference>
<evidence type="ECO:0000313" key="3">
    <source>
        <dbReference type="EMBL" id="KAK7494636.1"/>
    </source>
</evidence>
<protein>
    <submittedName>
        <fullName evidence="3">Uncharacterized protein</fullName>
    </submittedName>
</protein>
<sequence>MDRQFINLYRTRNVCFFGCENSHQSLAFAVSVTDAILVSHSRVPVDRQTLGDWQLLYLVMGVIHLAGVLAFDLGVSAERQPWAHSPDNRVTLHPPQSDGVRKRVVREGGEGGSEKEAETVLDDHVERETMPLLK</sequence>
<keyword evidence="2" id="KW-0472">Membrane</keyword>
<feature type="compositionally biased region" description="Basic and acidic residues" evidence="1">
    <location>
        <begin position="99"/>
        <end position="134"/>
    </location>
</feature>
<gene>
    <name evidence="3" type="ORF">BaRGS_00014034</name>
</gene>
<dbReference type="AlphaFoldDB" id="A0ABD0L513"/>
<dbReference type="Proteomes" id="UP001519460">
    <property type="component" value="Unassembled WGS sequence"/>
</dbReference>
<keyword evidence="4" id="KW-1185">Reference proteome</keyword>
<keyword evidence="2" id="KW-0812">Transmembrane</keyword>
<evidence type="ECO:0000256" key="1">
    <source>
        <dbReference type="SAM" id="MobiDB-lite"/>
    </source>
</evidence>
<accession>A0ABD0L513</accession>
<name>A0ABD0L513_9CAEN</name>
<feature type="region of interest" description="Disordered" evidence="1">
    <location>
        <begin position="84"/>
        <end position="134"/>
    </location>
</feature>
<comment type="caution">
    <text evidence="3">The sequence shown here is derived from an EMBL/GenBank/DDBJ whole genome shotgun (WGS) entry which is preliminary data.</text>
</comment>
<proteinExistence type="predicted"/>
<evidence type="ECO:0000256" key="2">
    <source>
        <dbReference type="SAM" id="Phobius"/>
    </source>
</evidence>
<evidence type="ECO:0000313" key="4">
    <source>
        <dbReference type="Proteomes" id="UP001519460"/>
    </source>
</evidence>
<feature type="transmembrane region" description="Helical" evidence="2">
    <location>
        <begin position="55"/>
        <end position="75"/>
    </location>
</feature>
<dbReference type="EMBL" id="JACVVK020000081">
    <property type="protein sequence ID" value="KAK7494636.1"/>
    <property type="molecule type" value="Genomic_DNA"/>
</dbReference>
<keyword evidence="2" id="KW-1133">Transmembrane helix</keyword>